<keyword evidence="3" id="KW-0238">DNA-binding</keyword>
<dbReference type="InterPro" id="IPR050808">
    <property type="entry name" value="Phage_Integrase"/>
</dbReference>
<evidence type="ECO:0008006" key="8">
    <source>
        <dbReference type="Google" id="ProtNLM"/>
    </source>
</evidence>
<dbReference type="GO" id="GO:0003677">
    <property type="term" value="F:DNA binding"/>
    <property type="evidence" value="ECO:0007669"/>
    <property type="project" value="UniProtKB-KW"/>
</dbReference>
<dbReference type="InterPro" id="IPR010998">
    <property type="entry name" value="Integrase_recombinase_N"/>
</dbReference>
<accession>A0AAD2GJ33</accession>
<evidence type="ECO:0000313" key="7">
    <source>
        <dbReference type="Proteomes" id="UP001190091"/>
    </source>
</evidence>
<dbReference type="PANTHER" id="PTHR30629">
    <property type="entry name" value="PROPHAGE INTEGRASE"/>
    <property type="match status" value="1"/>
</dbReference>
<dbReference type="Pfam" id="PF22022">
    <property type="entry name" value="Phage_int_M"/>
    <property type="match status" value="1"/>
</dbReference>
<dbReference type="Proteomes" id="UP001190091">
    <property type="component" value="Unassembled WGS sequence"/>
</dbReference>
<organism evidence="6 7">
    <name type="scientific">Escherichia coli</name>
    <dbReference type="NCBI Taxonomy" id="562"/>
    <lineage>
        <taxon>Bacteria</taxon>
        <taxon>Pseudomonadati</taxon>
        <taxon>Pseudomonadota</taxon>
        <taxon>Gammaproteobacteria</taxon>
        <taxon>Enterobacterales</taxon>
        <taxon>Enterobacteriaceae</taxon>
        <taxon>Escherichia</taxon>
    </lineage>
</organism>
<gene>
    <name evidence="6" type="ORF">FGAF848_29350</name>
</gene>
<evidence type="ECO:0000256" key="3">
    <source>
        <dbReference type="ARBA" id="ARBA00023125"/>
    </source>
</evidence>
<dbReference type="GO" id="GO:0015074">
    <property type="term" value="P:DNA integration"/>
    <property type="evidence" value="ECO:0007669"/>
    <property type="project" value="UniProtKB-KW"/>
</dbReference>
<comment type="similarity">
    <text evidence="1">Belongs to the 'phage' integrase family.</text>
</comment>
<dbReference type="InterPro" id="IPR053876">
    <property type="entry name" value="Phage_int_M"/>
</dbReference>
<evidence type="ECO:0000313" key="6">
    <source>
        <dbReference type="EMBL" id="CAK1211934.1"/>
    </source>
</evidence>
<dbReference type="Gene3D" id="3.30.160.390">
    <property type="entry name" value="Integrase, DNA-binding domain"/>
    <property type="match status" value="1"/>
</dbReference>
<dbReference type="Pfam" id="PF13356">
    <property type="entry name" value="Arm-DNA-bind_3"/>
    <property type="match status" value="1"/>
</dbReference>
<evidence type="ECO:0000256" key="1">
    <source>
        <dbReference type="ARBA" id="ARBA00008857"/>
    </source>
</evidence>
<dbReference type="Gene3D" id="1.10.150.130">
    <property type="match status" value="1"/>
</dbReference>
<proteinExistence type="inferred from homology"/>
<evidence type="ECO:0000256" key="2">
    <source>
        <dbReference type="ARBA" id="ARBA00022908"/>
    </source>
</evidence>
<keyword evidence="2" id="KW-0229">DNA integration</keyword>
<evidence type="ECO:0000259" key="5">
    <source>
        <dbReference type="Pfam" id="PF22022"/>
    </source>
</evidence>
<protein>
    <recommendedName>
        <fullName evidence="8">DUF4102 domain-containing protein</fullName>
    </recommendedName>
</protein>
<evidence type="ECO:0000259" key="4">
    <source>
        <dbReference type="Pfam" id="PF13356"/>
    </source>
</evidence>
<feature type="domain" description="Phage integrase central" evidence="5">
    <location>
        <begin position="98"/>
        <end position="134"/>
    </location>
</feature>
<dbReference type="EMBL" id="CAUZHL010000003">
    <property type="protein sequence ID" value="CAK1211934.1"/>
    <property type="molecule type" value="Genomic_DNA"/>
</dbReference>
<feature type="domain" description="Integrase DNA-binding" evidence="4">
    <location>
        <begin position="3"/>
        <end position="88"/>
    </location>
</feature>
<reference evidence="6" key="1">
    <citation type="submission" date="2023-10" db="EMBL/GenBank/DDBJ databases">
        <authorList>
            <person name="Leclercq S."/>
        </authorList>
    </citation>
    <scope>NUCLEOTIDE SEQUENCE</scope>
    <source>
        <strain evidence="6">F848</strain>
    </source>
</reference>
<dbReference type="PANTHER" id="PTHR30629:SF2">
    <property type="entry name" value="PROPHAGE INTEGRASE INTS-RELATED"/>
    <property type="match status" value="1"/>
</dbReference>
<sequence>MSLTDTAIRNAKPLDKSWKLSDAQGLYLLIKPNGSKLWHLKYRFGGKEKKLAFGAYPAVSLANARKLREDARSVLSAGSDPGVKKQQEKFARKSGNTFEDIARKWVAGNIRWNEAHAAKVLRSLELHVFPLIGKFRSLI</sequence>
<dbReference type="InterPro" id="IPR025166">
    <property type="entry name" value="Integrase_DNA_bind_dom"/>
</dbReference>
<dbReference type="InterPro" id="IPR038488">
    <property type="entry name" value="Integrase_DNA-bd_sf"/>
</dbReference>
<comment type="caution">
    <text evidence="6">The sequence shown here is derived from an EMBL/GenBank/DDBJ whole genome shotgun (WGS) entry which is preliminary data.</text>
</comment>
<dbReference type="AlphaFoldDB" id="A0AAD2GJ33"/>
<name>A0AAD2GJ33_ECOLX</name>